<evidence type="ECO:0000256" key="1">
    <source>
        <dbReference type="SAM" id="MobiDB-lite"/>
    </source>
</evidence>
<protein>
    <submittedName>
        <fullName evidence="2">Uncharacterized protein</fullName>
    </submittedName>
</protein>
<dbReference type="EMBL" id="JABWUV010000009">
    <property type="protein sequence ID" value="KAF6330381.1"/>
    <property type="molecule type" value="Genomic_DNA"/>
</dbReference>
<keyword evidence="3" id="KW-1185">Reference proteome</keyword>
<dbReference type="Proteomes" id="UP000527355">
    <property type="component" value="Unassembled WGS sequence"/>
</dbReference>
<sequence length="182" mass="19300">MRRPLPPPCWAGAGNRSWEESGVPSLGKVINTNDIGITTRSVISPAQVFSVFKIPCASRTRREKTIPNVSLGPPQGAGRKRLRGDTEETDAPAPASSPAREAVATVGTGCASPGLPVCPGPRLYIVKLTGILVGARVSGTRCRRSTPSFLRPIPISGSCHGSRTTIVCEANDAFRRKPLSFR</sequence>
<gene>
    <name evidence="2" type="ORF">mMyoMyo1_012371</name>
</gene>
<proteinExistence type="predicted"/>
<evidence type="ECO:0000313" key="2">
    <source>
        <dbReference type="EMBL" id="KAF6330381.1"/>
    </source>
</evidence>
<evidence type="ECO:0000313" key="3">
    <source>
        <dbReference type="Proteomes" id="UP000527355"/>
    </source>
</evidence>
<feature type="region of interest" description="Disordered" evidence="1">
    <location>
        <begin position="1"/>
        <end position="24"/>
    </location>
</feature>
<comment type="caution">
    <text evidence="2">The sequence shown here is derived from an EMBL/GenBank/DDBJ whole genome shotgun (WGS) entry which is preliminary data.</text>
</comment>
<name>A0A7J7VZG3_MYOMY</name>
<organism evidence="2 3">
    <name type="scientific">Myotis myotis</name>
    <name type="common">Greater mouse-eared bat</name>
    <name type="synonym">Vespertilio myotis</name>
    <dbReference type="NCBI Taxonomy" id="51298"/>
    <lineage>
        <taxon>Eukaryota</taxon>
        <taxon>Metazoa</taxon>
        <taxon>Chordata</taxon>
        <taxon>Craniata</taxon>
        <taxon>Vertebrata</taxon>
        <taxon>Euteleostomi</taxon>
        <taxon>Mammalia</taxon>
        <taxon>Eutheria</taxon>
        <taxon>Laurasiatheria</taxon>
        <taxon>Chiroptera</taxon>
        <taxon>Yangochiroptera</taxon>
        <taxon>Vespertilionidae</taxon>
        <taxon>Myotis</taxon>
    </lineage>
</organism>
<feature type="region of interest" description="Disordered" evidence="1">
    <location>
        <begin position="63"/>
        <end position="100"/>
    </location>
</feature>
<accession>A0A7J7VZG3</accession>
<dbReference type="AlphaFoldDB" id="A0A7J7VZG3"/>
<reference evidence="2 3" key="1">
    <citation type="journal article" date="2020" name="Nature">
        <title>Six reference-quality genomes reveal evolution of bat adaptations.</title>
        <authorList>
            <person name="Jebb D."/>
            <person name="Huang Z."/>
            <person name="Pippel M."/>
            <person name="Hughes G.M."/>
            <person name="Lavrichenko K."/>
            <person name="Devanna P."/>
            <person name="Winkler S."/>
            <person name="Jermiin L.S."/>
            <person name="Skirmuntt E.C."/>
            <person name="Katzourakis A."/>
            <person name="Burkitt-Gray L."/>
            <person name="Ray D.A."/>
            <person name="Sullivan K.A.M."/>
            <person name="Roscito J.G."/>
            <person name="Kirilenko B.M."/>
            <person name="Davalos L.M."/>
            <person name="Corthals A.P."/>
            <person name="Power M.L."/>
            <person name="Jones G."/>
            <person name="Ransome R.D."/>
            <person name="Dechmann D.K.N."/>
            <person name="Locatelli A.G."/>
            <person name="Puechmaille S.J."/>
            <person name="Fedrigo O."/>
            <person name="Jarvis E.D."/>
            <person name="Hiller M."/>
            <person name="Vernes S.C."/>
            <person name="Myers E.W."/>
            <person name="Teeling E.C."/>
        </authorList>
    </citation>
    <scope>NUCLEOTIDE SEQUENCE [LARGE SCALE GENOMIC DNA]</scope>
    <source>
        <strain evidence="2">MMyoMyo1</strain>
        <tissue evidence="2">Flight muscle</tissue>
    </source>
</reference>